<keyword evidence="1" id="KW-0812">Transmembrane</keyword>
<comment type="caution">
    <text evidence="2">The sequence shown here is derived from an EMBL/GenBank/DDBJ whole genome shotgun (WGS) entry which is preliminary data.</text>
</comment>
<evidence type="ECO:0000256" key="1">
    <source>
        <dbReference type="SAM" id="Phobius"/>
    </source>
</evidence>
<sequence length="83" mass="9835">MKSSPFPYIAITTLLLITITVMSAMDFPFNWVFYLTVLGQVFLVIMVYKVLTDDYTTDKTFEHFYEDRPIEPIEVPVEKEKFR</sequence>
<feature type="transmembrane region" description="Helical" evidence="1">
    <location>
        <begin position="7"/>
        <end position="25"/>
    </location>
</feature>
<keyword evidence="1" id="KW-0472">Membrane</keyword>
<keyword evidence="3" id="KW-1185">Reference proteome</keyword>
<dbReference type="RefSeq" id="WP_208154488.1">
    <property type="nucleotide sequence ID" value="NZ_JAGEVF010000007.1"/>
</dbReference>
<evidence type="ECO:0000313" key="3">
    <source>
        <dbReference type="Proteomes" id="UP000676776"/>
    </source>
</evidence>
<gene>
    <name evidence="2" type="ORF">J4050_10250</name>
</gene>
<dbReference type="EMBL" id="JAGEVF010000007">
    <property type="protein sequence ID" value="MBO3117129.1"/>
    <property type="molecule type" value="Genomic_DNA"/>
</dbReference>
<reference evidence="2 3" key="1">
    <citation type="submission" date="2021-03" db="EMBL/GenBank/DDBJ databases">
        <title>Winogradskyella sp. nov., isolated from costal sediment.</title>
        <authorList>
            <person name="Gao C."/>
        </authorList>
    </citation>
    <scope>NUCLEOTIDE SEQUENCE [LARGE SCALE GENOMIC DNA]</scope>
    <source>
        <strain evidence="2 3">DF17</strain>
    </source>
</reference>
<keyword evidence="1" id="KW-1133">Transmembrane helix</keyword>
<protein>
    <submittedName>
        <fullName evidence="2">Uncharacterized protein</fullName>
    </submittedName>
</protein>
<accession>A0ABS3T4E6</accession>
<organism evidence="2 3">
    <name type="scientific">Winogradskyella pelagia</name>
    <dbReference type="NCBI Taxonomy" id="2819984"/>
    <lineage>
        <taxon>Bacteria</taxon>
        <taxon>Pseudomonadati</taxon>
        <taxon>Bacteroidota</taxon>
        <taxon>Flavobacteriia</taxon>
        <taxon>Flavobacteriales</taxon>
        <taxon>Flavobacteriaceae</taxon>
        <taxon>Winogradskyella</taxon>
    </lineage>
</organism>
<proteinExistence type="predicted"/>
<name>A0ABS3T4E6_9FLAO</name>
<evidence type="ECO:0000313" key="2">
    <source>
        <dbReference type="EMBL" id="MBO3117129.1"/>
    </source>
</evidence>
<feature type="transmembrane region" description="Helical" evidence="1">
    <location>
        <begin position="31"/>
        <end position="51"/>
    </location>
</feature>
<dbReference type="Proteomes" id="UP000676776">
    <property type="component" value="Unassembled WGS sequence"/>
</dbReference>